<dbReference type="Proteomes" id="UP000672032">
    <property type="component" value="Chromosome 7"/>
</dbReference>
<feature type="domain" description="2EXR" evidence="1">
    <location>
        <begin position="37"/>
        <end position="142"/>
    </location>
</feature>
<organism evidence="2 3">
    <name type="scientific">Monilinia vaccinii-corymbosi</name>
    <dbReference type="NCBI Taxonomy" id="61207"/>
    <lineage>
        <taxon>Eukaryota</taxon>
        <taxon>Fungi</taxon>
        <taxon>Dikarya</taxon>
        <taxon>Ascomycota</taxon>
        <taxon>Pezizomycotina</taxon>
        <taxon>Leotiomycetes</taxon>
        <taxon>Helotiales</taxon>
        <taxon>Sclerotiniaceae</taxon>
        <taxon>Monilinia</taxon>
    </lineage>
</organism>
<dbReference type="AlphaFoldDB" id="A0A8A3PNX8"/>
<dbReference type="EMBL" id="CP063411">
    <property type="protein sequence ID" value="QSZ36624.1"/>
    <property type="molecule type" value="Genomic_DNA"/>
</dbReference>
<dbReference type="PANTHER" id="PTHR35910:SF6">
    <property type="entry name" value="2EXR DOMAIN-CONTAINING PROTEIN"/>
    <property type="match status" value="1"/>
</dbReference>
<evidence type="ECO:0000259" key="1">
    <source>
        <dbReference type="Pfam" id="PF20150"/>
    </source>
</evidence>
<evidence type="ECO:0000313" key="2">
    <source>
        <dbReference type="EMBL" id="QSZ36624.1"/>
    </source>
</evidence>
<dbReference type="Pfam" id="PF20150">
    <property type="entry name" value="2EXR"/>
    <property type="match status" value="1"/>
</dbReference>
<evidence type="ECO:0000313" key="3">
    <source>
        <dbReference type="Proteomes" id="UP000672032"/>
    </source>
</evidence>
<reference evidence="2" key="1">
    <citation type="submission" date="2020-10" db="EMBL/GenBank/DDBJ databases">
        <title>Genome Sequence of Monilinia vaccinii-corymbosi Sheds Light on Mummy Berry Disease Infection of Blueberry and Mating Type.</title>
        <authorList>
            <person name="Yow A.G."/>
            <person name="Zhang Y."/>
            <person name="Bansal K."/>
            <person name="Eacker S.M."/>
            <person name="Sullivan S."/>
            <person name="Liachko I."/>
            <person name="Cubeta M.A."/>
            <person name="Rollins J.A."/>
            <person name="Ashrafi H."/>
        </authorList>
    </citation>
    <scope>NUCLEOTIDE SEQUENCE</scope>
    <source>
        <strain evidence="2">RL-1</strain>
    </source>
</reference>
<name>A0A8A3PNX8_9HELO</name>
<dbReference type="OrthoDB" id="3553482at2759"/>
<gene>
    <name evidence="2" type="ORF">DSL72_006504</name>
</gene>
<dbReference type="PANTHER" id="PTHR35910">
    <property type="entry name" value="2EXR DOMAIN-CONTAINING PROTEIN"/>
    <property type="match status" value="1"/>
</dbReference>
<accession>A0A8A3PNX8</accession>
<sequence length="310" mass="35589">MDAANEETQTVHLFSGLPPQICSSNTSNAPNEEMQSFHLFPNLPFELRRKVWRRTLRLFPRIIEVRPRTSNTAWDPLTTKHHVRATSPLILLSINHEARKELLPFHTALSSDVSLHPPPDSDKPSPNTSAKPLLVNFEVDAIYFNVAWDSTEAVPYLSFVQRLFHDFEQDKQLLRRLAVPGDSQFIRIDLLFTIFGELNDFQDGSANVEESVICKFDGLEELILVTEQRHLRVDMQLVALVENGEFADSEISRNLKDWEGQLMQGWRVPRITSCSTVAEQVKGRRVESQSSYLERVYGPDFVERFMATHD</sequence>
<keyword evidence="3" id="KW-1185">Reference proteome</keyword>
<proteinExistence type="predicted"/>
<protein>
    <recommendedName>
        <fullName evidence="1">2EXR domain-containing protein</fullName>
    </recommendedName>
</protein>
<dbReference type="InterPro" id="IPR045518">
    <property type="entry name" value="2EXR"/>
</dbReference>